<keyword evidence="2" id="KW-1185">Reference proteome</keyword>
<dbReference type="RefSeq" id="WP_014682980.1">
    <property type="nucleotide sequence ID" value="NC_017771.1"/>
</dbReference>
<gene>
    <name evidence="1" type="ordered locus">DGo_PC0278</name>
</gene>
<keyword evidence="1" id="KW-0614">Plasmid</keyword>
<reference evidence="1 2" key="1">
    <citation type="journal article" date="2012" name="PLoS ONE">
        <title>Genome sequence and transcriptome analysis of the radioresistant bacterium Deinococcus gobiensis: insights into the extreme environmental adaptations.</title>
        <authorList>
            <person name="Yuan M."/>
            <person name="Chen M."/>
            <person name="Zhang W."/>
            <person name="Lu W."/>
            <person name="Wang J."/>
            <person name="Yang M."/>
            <person name="Zhao P."/>
            <person name="Tang R."/>
            <person name="Li X."/>
            <person name="Hao Y."/>
            <person name="Zhou Z."/>
            <person name="Zhan Y."/>
            <person name="Yu H."/>
            <person name="Teng C."/>
            <person name="Yan Y."/>
            <person name="Ping S."/>
            <person name="Wang Y."/>
            <person name="Lin M."/>
        </authorList>
    </citation>
    <scope>NUCLEOTIDE SEQUENCE [LARGE SCALE GENOMIC DNA]</scope>
    <source>
        <strain evidence="2">DSM 21396 / JCM 16679 / CGMCC 1.7299 / I-0</strain>
        <plasmid evidence="1">P3</plasmid>
    </source>
</reference>
<dbReference type="KEGG" id="dgo:DGo_PC0278"/>
<dbReference type="EMBL" id="CP002194">
    <property type="protein sequence ID" value="AFD28070.1"/>
    <property type="molecule type" value="Genomic_DNA"/>
</dbReference>
<accession>H8H3H3</accession>
<dbReference type="Proteomes" id="UP000007575">
    <property type="component" value="Plasmid P3"/>
</dbReference>
<evidence type="ECO:0000313" key="2">
    <source>
        <dbReference type="Proteomes" id="UP000007575"/>
    </source>
</evidence>
<dbReference type="AlphaFoldDB" id="H8H3H3"/>
<sequence length="100" mass="11428">MQMTQPITPEMPDRVTEALRLLITCCREAGGPRVETLRQLDRSHRGILVLPPEFNTHVDHKRLSEQELVGIIYRTFKRAERLAESEAKYLLGSSDRGARA</sequence>
<evidence type="ECO:0000313" key="1">
    <source>
        <dbReference type="EMBL" id="AFD28070.1"/>
    </source>
</evidence>
<geneLocation type="plasmid" evidence="1 2">
    <name>P3</name>
</geneLocation>
<proteinExistence type="predicted"/>
<name>H8H3H3_DEIGI</name>
<protein>
    <submittedName>
        <fullName evidence="1">Uncharacterized protein</fullName>
    </submittedName>
</protein>
<organism evidence="1 2">
    <name type="scientific">Deinococcus gobiensis (strain DSM 21396 / JCM 16679 / CGMCC 1.7299 / I-0)</name>
    <dbReference type="NCBI Taxonomy" id="745776"/>
    <lineage>
        <taxon>Bacteria</taxon>
        <taxon>Thermotogati</taxon>
        <taxon>Deinococcota</taxon>
        <taxon>Deinococci</taxon>
        <taxon>Deinococcales</taxon>
        <taxon>Deinococcaceae</taxon>
        <taxon>Deinococcus</taxon>
    </lineage>
</organism>
<dbReference type="HOGENOM" id="CLU_2301200_0_0_0"/>